<comment type="caution">
    <text evidence="1">The sequence shown here is derived from an EMBL/GenBank/DDBJ whole genome shotgun (WGS) entry which is preliminary data.</text>
</comment>
<protein>
    <submittedName>
        <fullName evidence="1">Uncharacterized protein</fullName>
    </submittedName>
</protein>
<dbReference type="Proteomes" id="UP000031473">
    <property type="component" value="Unassembled WGS sequence"/>
</dbReference>
<evidence type="ECO:0000313" key="2">
    <source>
        <dbReference type="Proteomes" id="UP000031473"/>
    </source>
</evidence>
<name>A0A0C1D9D8_9FLAO</name>
<organism evidence="1 2">
    <name type="scientific">Kaistella jeonii</name>
    <dbReference type="NCBI Taxonomy" id="266749"/>
    <lineage>
        <taxon>Bacteria</taxon>
        <taxon>Pseudomonadati</taxon>
        <taxon>Bacteroidota</taxon>
        <taxon>Flavobacteriia</taxon>
        <taxon>Flavobacteriales</taxon>
        <taxon>Weeksellaceae</taxon>
        <taxon>Chryseobacterium group</taxon>
        <taxon>Kaistella</taxon>
    </lineage>
</organism>
<accession>A0A0C1D9D8</accession>
<evidence type="ECO:0000313" key="1">
    <source>
        <dbReference type="EMBL" id="KIA90500.1"/>
    </source>
</evidence>
<dbReference type="AlphaFoldDB" id="A0A0C1D9D8"/>
<proteinExistence type="predicted"/>
<sequence>MMKIQVIPVFPGNPHLQHILQQVVQEIPIEAIFYRENNASKDSPQLLICTANSKDATTVKARKWVINAYVQTKILINVQNGLSLHHLAKCGNPFASCYCHSDYLIYGDKAETGTLQKIWKKNIVAYKDRFYHDHDLLLTQVHQCKTHESVMGAFLGYVSVYELDLQYLESLYLGSINFEQNLHERIQNLMAYLPILEQMFVKKNAKIFYLIDVLEKSKRVDDEFLLNNELYSCICKTEGQLFALVGERFRELKRMTKQQNEMQKLPEKEEENRGKEMLFEALTVVTEMAEPEEIYHYHTKTEEHQTVYYLLVVGESLSCELLERVQQSLRDKTANKCCVVLVGHRRSWIQENVYLWQGFFKKIMTADQMVYSSNPYHPGIHWEEPYAANYPDLNLYYRAAECSIEQFNVLKKNRAENNYEGLHALFATAFTRILRIYIYRSLSYMPSYVAPEILWKLCLYSKPALEKLEYLFDKVWKERFFLNLNHYLKFNDHLTNGSEVKLEVMEEILEKLKVETEFLMVEES</sequence>
<dbReference type="EMBL" id="JSYL01000001">
    <property type="protein sequence ID" value="KIA90500.1"/>
    <property type="molecule type" value="Genomic_DNA"/>
</dbReference>
<dbReference type="OrthoDB" id="1231908at2"/>
<dbReference type="RefSeq" id="WP_039347449.1">
    <property type="nucleotide sequence ID" value="NZ_FOLA01000001.1"/>
</dbReference>
<reference evidence="1 2" key="1">
    <citation type="submission" date="2014-10" db="EMBL/GenBank/DDBJ databases">
        <title>Kaistella jeonii genome.</title>
        <authorList>
            <person name="Clayton J.T."/>
            <person name="Newman J.D."/>
        </authorList>
    </citation>
    <scope>NUCLEOTIDE SEQUENCE [LARGE SCALE GENOMIC DNA]</scope>
    <source>
        <strain evidence="1 2">DSM 17048</strain>
    </source>
</reference>
<keyword evidence="2" id="KW-1185">Reference proteome</keyword>
<gene>
    <name evidence="1" type="ORF">OA86_01025</name>
</gene>